<organism evidence="3 4">
    <name type="scientific">Amycolatopsis endophytica</name>
    <dbReference type="NCBI Taxonomy" id="860233"/>
    <lineage>
        <taxon>Bacteria</taxon>
        <taxon>Bacillati</taxon>
        <taxon>Actinomycetota</taxon>
        <taxon>Actinomycetes</taxon>
        <taxon>Pseudonocardiales</taxon>
        <taxon>Pseudonocardiaceae</taxon>
        <taxon>Amycolatopsis</taxon>
    </lineage>
</organism>
<dbReference type="RefSeq" id="WP_179771984.1">
    <property type="nucleotide sequence ID" value="NZ_JACCFK010000001.1"/>
</dbReference>
<accession>A0A853AYG3</accession>
<keyword evidence="1" id="KW-1133">Transmembrane helix</keyword>
<keyword evidence="4" id="KW-1185">Reference proteome</keyword>
<evidence type="ECO:0000256" key="1">
    <source>
        <dbReference type="SAM" id="Phobius"/>
    </source>
</evidence>
<gene>
    <name evidence="3" type="ORF">HNR02_000934</name>
</gene>
<feature type="chain" id="PRO_5039612870" evidence="2">
    <location>
        <begin position="21"/>
        <end position="98"/>
    </location>
</feature>
<evidence type="ECO:0000313" key="4">
    <source>
        <dbReference type="Proteomes" id="UP000549616"/>
    </source>
</evidence>
<dbReference type="Proteomes" id="UP000549616">
    <property type="component" value="Unassembled WGS sequence"/>
</dbReference>
<name>A0A853AYG3_9PSEU</name>
<keyword evidence="1" id="KW-0812">Transmembrane</keyword>
<comment type="caution">
    <text evidence="3">The sequence shown here is derived from an EMBL/GenBank/DDBJ whole genome shotgun (WGS) entry which is preliminary data.</text>
</comment>
<keyword evidence="2" id="KW-0732">Signal</keyword>
<keyword evidence="1" id="KW-0472">Membrane</keyword>
<sequence>MVKVRAVLTGLLLATTVAFAVPAAPALAAPVAVQAVAPGVVVQQNDVDPGPKIDPEQTNKAGQEKTKNKIIVGVLAAVLALLVIWGRSVRKKKRKAAG</sequence>
<evidence type="ECO:0000313" key="3">
    <source>
        <dbReference type="EMBL" id="NYI87611.1"/>
    </source>
</evidence>
<reference evidence="3 4" key="1">
    <citation type="submission" date="2020-07" db="EMBL/GenBank/DDBJ databases">
        <title>Sequencing the genomes of 1000 actinobacteria strains.</title>
        <authorList>
            <person name="Klenk H.-P."/>
        </authorList>
    </citation>
    <scope>NUCLEOTIDE SEQUENCE [LARGE SCALE GENOMIC DNA]</scope>
    <source>
        <strain evidence="3 4">DSM 104006</strain>
    </source>
</reference>
<dbReference type="AlphaFoldDB" id="A0A853AYG3"/>
<dbReference type="EMBL" id="JACCFK010000001">
    <property type="protein sequence ID" value="NYI87611.1"/>
    <property type="molecule type" value="Genomic_DNA"/>
</dbReference>
<evidence type="ECO:0000256" key="2">
    <source>
        <dbReference type="SAM" id="SignalP"/>
    </source>
</evidence>
<feature type="transmembrane region" description="Helical" evidence="1">
    <location>
        <begin position="70"/>
        <end position="86"/>
    </location>
</feature>
<proteinExistence type="predicted"/>
<feature type="signal peptide" evidence="2">
    <location>
        <begin position="1"/>
        <end position="20"/>
    </location>
</feature>
<protein>
    <submittedName>
        <fullName evidence="3">Uncharacterized protein</fullName>
    </submittedName>
</protein>